<dbReference type="EMBL" id="JAYWIO010000004">
    <property type="protein sequence ID" value="KAK7267580.1"/>
    <property type="molecule type" value="Genomic_DNA"/>
</dbReference>
<feature type="coiled-coil region" evidence="1">
    <location>
        <begin position="62"/>
        <end position="89"/>
    </location>
</feature>
<evidence type="ECO:0000256" key="2">
    <source>
        <dbReference type="SAM" id="MobiDB-lite"/>
    </source>
</evidence>
<comment type="caution">
    <text evidence="3">The sequence shown here is derived from an EMBL/GenBank/DDBJ whole genome shotgun (WGS) entry which is preliminary data.</text>
</comment>
<proteinExistence type="predicted"/>
<keyword evidence="1" id="KW-0175">Coiled coil</keyword>
<evidence type="ECO:0000256" key="1">
    <source>
        <dbReference type="SAM" id="Coils"/>
    </source>
</evidence>
<accession>A0AAN9I8I1</accession>
<reference evidence="3 4" key="1">
    <citation type="submission" date="2024-01" db="EMBL/GenBank/DDBJ databases">
        <title>The genomes of 5 underutilized Papilionoideae crops provide insights into root nodulation and disease resistanc.</title>
        <authorList>
            <person name="Yuan L."/>
        </authorList>
    </citation>
    <scope>NUCLEOTIDE SEQUENCE [LARGE SCALE GENOMIC DNA]</scope>
    <source>
        <strain evidence="3">ZHUSHIDOU_FW_LH</strain>
        <tissue evidence="3">Leaf</tissue>
    </source>
</reference>
<feature type="region of interest" description="Disordered" evidence="2">
    <location>
        <begin position="39"/>
        <end position="59"/>
    </location>
</feature>
<evidence type="ECO:0000313" key="3">
    <source>
        <dbReference type="EMBL" id="KAK7267580.1"/>
    </source>
</evidence>
<dbReference type="Proteomes" id="UP001372338">
    <property type="component" value="Unassembled WGS sequence"/>
</dbReference>
<dbReference type="AlphaFoldDB" id="A0AAN9I8I1"/>
<protein>
    <submittedName>
        <fullName evidence="3">Uncharacterized protein</fullName>
    </submittedName>
</protein>
<sequence length="115" mass="13331">MVVRRMVKIIFDKDERARKAKFTNTKGMMAIEVISPPNEAKPVIETNTKSSATDEKENMDQESILMQSISKVKEQLDKLRKENREIKMTLIMFESMNTKEPPKSLTGAQIRKIWT</sequence>
<name>A0AAN9I8I1_CROPI</name>
<gene>
    <name evidence="3" type="ORF">RIF29_20258</name>
</gene>
<organism evidence="3 4">
    <name type="scientific">Crotalaria pallida</name>
    <name type="common">Smooth rattlebox</name>
    <name type="synonym">Crotalaria striata</name>
    <dbReference type="NCBI Taxonomy" id="3830"/>
    <lineage>
        <taxon>Eukaryota</taxon>
        <taxon>Viridiplantae</taxon>
        <taxon>Streptophyta</taxon>
        <taxon>Embryophyta</taxon>
        <taxon>Tracheophyta</taxon>
        <taxon>Spermatophyta</taxon>
        <taxon>Magnoliopsida</taxon>
        <taxon>eudicotyledons</taxon>
        <taxon>Gunneridae</taxon>
        <taxon>Pentapetalae</taxon>
        <taxon>rosids</taxon>
        <taxon>fabids</taxon>
        <taxon>Fabales</taxon>
        <taxon>Fabaceae</taxon>
        <taxon>Papilionoideae</taxon>
        <taxon>50 kb inversion clade</taxon>
        <taxon>genistoids sensu lato</taxon>
        <taxon>core genistoids</taxon>
        <taxon>Crotalarieae</taxon>
        <taxon>Crotalaria</taxon>
    </lineage>
</organism>
<evidence type="ECO:0000313" key="4">
    <source>
        <dbReference type="Proteomes" id="UP001372338"/>
    </source>
</evidence>
<keyword evidence="4" id="KW-1185">Reference proteome</keyword>